<dbReference type="EMBL" id="QFNK01000001">
    <property type="protein sequence ID" value="PZO89099.1"/>
    <property type="molecule type" value="Genomic_DNA"/>
</dbReference>
<evidence type="ECO:0000313" key="10">
    <source>
        <dbReference type="EMBL" id="PZO89099.1"/>
    </source>
</evidence>
<dbReference type="Proteomes" id="UP000249557">
    <property type="component" value="Unassembled WGS sequence"/>
</dbReference>
<organism evidence="10 11">
    <name type="scientific">Micavibrio aeruginosavorus</name>
    <dbReference type="NCBI Taxonomy" id="349221"/>
    <lineage>
        <taxon>Bacteria</taxon>
        <taxon>Pseudomonadati</taxon>
        <taxon>Bdellovibrionota</taxon>
        <taxon>Bdellovibrionia</taxon>
        <taxon>Bdellovibrionales</taxon>
        <taxon>Pseudobdellovibrionaceae</taxon>
        <taxon>Micavibrio</taxon>
    </lineage>
</organism>
<comment type="subcellular location">
    <subcellularLocation>
        <location evidence="1">Cytoplasm</location>
    </subcellularLocation>
</comment>
<comment type="similarity">
    <text evidence="2">Belongs to the methyltransferase superfamily. L-isoaspartyl/D-aspartyl protein methyltransferase family.</text>
</comment>
<evidence type="ECO:0000256" key="8">
    <source>
        <dbReference type="ARBA" id="ARBA00022691"/>
    </source>
</evidence>
<dbReference type="EC" id="2.1.1.77" evidence="3 9"/>
<reference evidence="10 11" key="1">
    <citation type="submission" date="2017-08" db="EMBL/GenBank/DDBJ databases">
        <title>Infants hospitalized years apart are colonized by the same room-sourced microbial strains.</title>
        <authorList>
            <person name="Brooks B."/>
            <person name="Olm M.R."/>
            <person name="Firek B.A."/>
            <person name="Baker R."/>
            <person name="Thomas B.C."/>
            <person name="Morowitz M.J."/>
            <person name="Banfield J.F."/>
        </authorList>
    </citation>
    <scope>NUCLEOTIDE SEQUENCE [LARGE SCALE GENOMIC DNA]</scope>
    <source>
        <strain evidence="10">S2_018_000_R2_104</strain>
    </source>
</reference>
<dbReference type="FunFam" id="3.40.50.150:FF:000010">
    <property type="entry name" value="Protein-L-isoaspartate O-methyltransferase"/>
    <property type="match status" value="1"/>
</dbReference>
<keyword evidence="6 10" id="KW-0489">Methyltransferase</keyword>
<dbReference type="Gene3D" id="3.40.50.150">
    <property type="entry name" value="Vaccinia Virus protein VP39"/>
    <property type="match status" value="1"/>
</dbReference>
<dbReference type="GO" id="GO:0005737">
    <property type="term" value="C:cytoplasm"/>
    <property type="evidence" value="ECO:0007669"/>
    <property type="project" value="UniProtKB-SubCell"/>
</dbReference>
<sequence>MFSSERPYALNRINDKKQRLLALLHDEAGISDGRVLGAIESIPRERFVFGAMVHDAWEDIAIPIGEGQTISQPTVVATMTQVLELTDRHKVLEIGTGSGYQACILSKLCRRVYTIERHKPLLDGAERMFRDLKLENITTICADGMKGWPKIHGMEQHPFDRIIVTCAARTNPPPALIDQLAVGGIMVIPVGPPGEQMLRRYKKESDETYSYSNIMPVRFVPLLPDLPTAGRKSDLEVEAA</sequence>
<gene>
    <name evidence="10" type="ORF">DI626_00090</name>
</gene>
<keyword evidence="5" id="KW-0963">Cytoplasm</keyword>
<dbReference type="PANTHER" id="PTHR11579">
    <property type="entry name" value="PROTEIN-L-ISOASPARTATE O-METHYLTRANSFERASE"/>
    <property type="match status" value="1"/>
</dbReference>
<dbReference type="GO" id="GO:0032259">
    <property type="term" value="P:methylation"/>
    <property type="evidence" value="ECO:0007669"/>
    <property type="project" value="UniProtKB-KW"/>
</dbReference>
<proteinExistence type="inferred from homology"/>
<dbReference type="Pfam" id="PF01135">
    <property type="entry name" value="PCMT"/>
    <property type="match status" value="1"/>
</dbReference>
<keyword evidence="7 10" id="KW-0808">Transferase</keyword>
<keyword evidence="8" id="KW-0949">S-adenosyl-L-methionine</keyword>
<evidence type="ECO:0000256" key="9">
    <source>
        <dbReference type="NCBIfam" id="TIGR00080"/>
    </source>
</evidence>
<protein>
    <recommendedName>
        <fullName evidence="4 9">Protein-L-isoaspartate O-methyltransferase</fullName>
        <ecNumber evidence="3 9">2.1.1.77</ecNumber>
    </recommendedName>
</protein>
<comment type="caution">
    <text evidence="10">The sequence shown here is derived from an EMBL/GenBank/DDBJ whole genome shotgun (WGS) entry which is preliminary data.</text>
</comment>
<dbReference type="GO" id="GO:0030091">
    <property type="term" value="P:protein repair"/>
    <property type="evidence" value="ECO:0007669"/>
    <property type="project" value="UniProtKB-UniRule"/>
</dbReference>
<dbReference type="NCBIfam" id="NF001453">
    <property type="entry name" value="PRK00312.1"/>
    <property type="match status" value="1"/>
</dbReference>
<dbReference type="InterPro" id="IPR029063">
    <property type="entry name" value="SAM-dependent_MTases_sf"/>
</dbReference>
<evidence type="ECO:0000256" key="4">
    <source>
        <dbReference type="ARBA" id="ARBA00013346"/>
    </source>
</evidence>
<name>A0A2W5A9D2_9BACT</name>
<dbReference type="SUPFAM" id="SSF53335">
    <property type="entry name" value="S-adenosyl-L-methionine-dependent methyltransferases"/>
    <property type="match status" value="1"/>
</dbReference>
<dbReference type="CDD" id="cd02440">
    <property type="entry name" value="AdoMet_MTases"/>
    <property type="match status" value="1"/>
</dbReference>
<dbReference type="NCBIfam" id="TIGR00080">
    <property type="entry name" value="pimt"/>
    <property type="match status" value="1"/>
</dbReference>
<dbReference type="PANTHER" id="PTHR11579:SF0">
    <property type="entry name" value="PROTEIN-L-ISOASPARTATE(D-ASPARTATE) O-METHYLTRANSFERASE"/>
    <property type="match status" value="1"/>
</dbReference>
<evidence type="ECO:0000256" key="1">
    <source>
        <dbReference type="ARBA" id="ARBA00004496"/>
    </source>
</evidence>
<dbReference type="GO" id="GO:0004719">
    <property type="term" value="F:protein-L-isoaspartate (D-aspartate) O-methyltransferase activity"/>
    <property type="evidence" value="ECO:0007669"/>
    <property type="project" value="UniProtKB-UniRule"/>
</dbReference>
<dbReference type="InterPro" id="IPR000682">
    <property type="entry name" value="PCMT"/>
</dbReference>
<accession>A0A2W5A9D2</accession>
<evidence type="ECO:0000256" key="7">
    <source>
        <dbReference type="ARBA" id="ARBA00022679"/>
    </source>
</evidence>
<dbReference type="AlphaFoldDB" id="A0A2W5A9D2"/>
<evidence type="ECO:0000256" key="2">
    <source>
        <dbReference type="ARBA" id="ARBA00005369"/>
    </source>
</evidence>
<evidence type="ECO:0000313" key="11">
    <source>
        <dbReference type="Proteomes" id="UP000249557"/>
    </source>
</evidence>
<evidence type="ECO:0000256" key="6">
    <source>
        <dbReference type="ARBA" id="ARBA00022603"/>
    </source>
</evidence>
<evidence type="ECO:0000256" key="3">
    <source>
        <dbReference type="ARBA" id="ARBA00011890"/>
    </source>
</evidence>
<evidence type="ECO:0000256" key="5">
    <source>
        <dbReference type="ARBA" id="ARBA00022490"/>
    </source>
</evidence>